<feature type="domain" description="PiggyBac transposable element-derived protein" evidence="1">
    <location>
        <begin position="1"/>
        <end position="130"/>
    </location>
</feature>
<dbReference type="STRING" id="1336337.A0A3N4IVE4"/>
<sequence length="132" mass="14932">LREKGIGACGTTRVNGPKYPSFLKSNDDLFEWNTMDGCIVSTTSSDEGVLCFQWMDNNLVQILSTVHPWNEVTLTTCRKPRTTSSNAPLVPRAFGEKERMPCYIPTFIDDYNHHMNTVDLADQCHASYTTHQ</sequence>
<feature type="non-terminal residue" evidence="2">
    <location>
        <position position="1"/>
    </location>
</feature>
<dbReference type="InterPro" id="IPR029526">
    <property type="entry name" value="PGBD"/>
</dbReference>
<keyword evidence="3" id="KW-1185">Reference proteome</keyword>
<dbReference type="Pfam" id="PF13843">
    <property type="entry name" value="DDE_Tnp_1_7"/>
    <property type="match status" value="1"/>
</dbReference>
<feature type="non-terminal residue" evidence="2">
    <location>
        <position position="132"/>
    </location>
</feature>
<evidence type="ECO:0000313" key="2">
    <source>
        <dbReference type="EMBL" id="RPA90173.1"/>
    </source>
</evidence>
<organism evidence="2 3">
    <name type="scientific">Choiromyces venosus 120613-1</name>
    <dbReference type="NCBI Taxonomy" id="1336337"/>
    <lineage>
        <taxon>Eukaryota</taxon>
        <taxon>Fungi</taxon>
        <taxon>Dikarya</taxon>
        <taxon>Ascomycota</taxon>
        <taxon>Pezizomycotina</taxon>
        <taxon>Pezizomycetes</taxon>
        <taxon>Pezizales</taxon>
        <taxon>Tuberaceae</taxon>
        <taxon>Choiromyces</taxon>
    </lineage>
</organism>
<dbReference type="EMBL" id="ML120536">
    <property type="protein sequence ID" value="RPA90173.1"/>
    <property type="molecule type" value="Genomic_DNA"/>
</dbReference>
<evidence type="ECO:0000259" key="1">
    <source>
        <dbReference type="Pfam" id="PF13843"/>
    </source>
</evidence>
<evidence type="ECO:0000313" key="3">
    <source>
        <dbReference type="Proteomes" id="UP000276215"/>
    </source>
</evidence>
<dbReference type="AlphaFoldDB" id="A0A3N4IVE4"/>
<gene>
    <name evidence="2" type="ORF">L873DRAFT_1558685</name>
</gene>
<dbReference type="OrthoDB" id="2431486at2759"/>
<accession>A0A3N4IVE4</accession>
<dbReference type="Proteomes" id="UP000276215">
    <property type="component" value="Unassembled WGS sequence"/>
</dbReference>
<proteinExistence type="predicted"/>
<protein>
    <recommendedName>
        <fullName evidence="1">PiggyBac transposable element-derived protein domain-containing protein</fullName>
    </recommendedName>
</protein>
<name>A0A3N4IVE4_9PEZI</name>
<reference evidence="2 3" key="1">
    <citation type="journal article" date="2018" name="Nat. Ecol. Evol.">
        <title>Pezizomycetes genomes reveal the molecular basis of ectomycorrhizal truffle lifestyle.</title>
        <authorList>
            <person name="Murat C."/>
            <person name="Payen T."/>
            <person name="Noel B."/>
            <person name="Kuo A."/>
            <person name="Morin E."/>
            <person name="Chen J."/>
            <person name="Kohler A."/>
            <person name="Krizsan K."/>
            <person name="Balestrini R."/>
            <person name="Da Silva C."/>
            <person name="Montanini B."/>
            <person name="Hainaut M."/>
            <person name="Levati E."/>
            <person name="Barry K.W."/>
            <person name="Belfiori B."/>
            <person name="Cichocki N."/>
            <person name="Clum A."/>
            <person name="Dockter R.B."/>
            <person name="Fauchery L."/>
            <person name="Guy J."/>
            <person name="Iotti M."/>
            <person name="Le Tacon F."/>
            <person name="Lindquist E.A."/>
            <person name="Lipzen A."/>
            <person name="Malagnac F."/>
            <person name="Mello A."/>
            <person name="Molinier V."/>
            <person name="Miyauchi S."/>
            <person name="Poulain J."/>
            <person name="Riccioni C."/>
            <person name="Rubini A."/>
            <person name="Sitrit Y."/>
            <person name="Splivallo R."/>
            <person name="Traeger S."/>
            <person name="Wang M."/>
            <person name="Zifcakova L."/>
            <person name="Wipf D."/>
            <person name="Zambonelli A."/>
            <person name="Paolocci F."/>
            <person name="Nowrousian M."/>
            <person name="Ottonello S."/>
            <person name="Baldrian P."/>
            <person name="Spatafora J.W."/>
            <person name="Henrissat B."/>
            <person name="Nagy L.G."/>
            <person name="Aury J.M."/>
            <person name="Wincker P."/>
            <person name="Grigoriev I.V."/>
            <person name="Bonfante P."/>
            <person name="Martin F.M."/>
        </authorList>
    </citation>
    <scope>NUCLEOTIDE SEQUENCE [LARGE SCALE GENOMIC DNA]</scope>
    <source>
        <strain evidence="2 3">120613-1</strain>
    </source>
</reference>